<evidence type="ECO:0000313" key="2">
    <source>
        <dbReference type="Proteomes" id="UP000198915"/>
    </source>
</evidence>
<dbReference type="AlphaFoldDB" id="A0A1I3TKY1"/>
<sequence>MIPENIKLLLHDIRLIGGGMEEYENPDDWQLIRGLVGEEWNVDQCDATPEFWEKLKASLEQQKEVAMSKAEKRYLHGLYYYNPFV</sequence>
<proteinExistence type="predicted"/>
<reference evidence="2" key="1">
    <citation type="submission" date="2016-10" db="EMBL/GenBank/DDBJ databases">
        <authorList>
            <person name="Varghese N."/>
            <person name="Submissions S."/>
        </authorList>
    </citation>
    <scope>NUCLEOTIDE SEQUENCE [LARGE SCALE GENOMIC DNA]</scope>
    <source>
        <strain evidence="2">OK042</strain>
    </source>
</reference>
<keyword evidence="2" id="KW-1185">Reference proteome</keyword>
<dbReference type="RefSeq" id="WP_092267927.1">
    <property type="nucleotide sequence ID" value="NZ_BJOE01000141.1"/>
</dbReference>
<dbReference type="GeneID" id="301130322"/>
<gene>
    <name evidence="1" type="ORF">SAMN05518846_1058</name>
</gene>
<dbReference type="EMBL" id="FORT01000005">
    <property type="protein sequence ID" value="SFJ71884.1"/>
    <property type="molecule type" value="Genomic_DNA"/>
</dbReference>
<evidence type="ECO:0000313" key="1">
    <source>
        <dbReference type="EMBL" id="SFJ71884.1"/>
    </source>
</evidence>
<protein>
    <submittedName>
        <fullName evidence="1">Uncharacterized protein</fullName>
    </submittedName>
</protein>
<dbReference type="Proteomes" id="UP000198915">
    <property type="component" value="Unassembled WGS sequence"/>
</dbReference>
<accession>A0A1I3TKY1</accession>
<organism evidence="1 2">
    <name type="scientific">Brevibacillus centrosporus</name>
    <dbReference type="NCBI Taxonomy" id="54910"/>
    <lineage>
        <taxon>Bacteria</taxon>
        <taxon>Bacillati</taxon>
        <taxon>Bacillota</taxon>
        <taxon>Bacilli</taxon>
        <taxon>Bacillales</taxon>
        <taxon>Paenibacillaceae</taxon>
        <taxon>Brevibacillus</taxon>
    </lineage>
</organism>
<name>A0A1I3TKY1_9BACL</name>